<dbReference type="EMBL" id="SOSA01000467">
    <property type="protein sequence ID" value="THC90910.1"/>
    <property type="molecule type" value="Genomic_DNA"/>
</dbReference>
<feature type="region of interest" description="Disordered" evidence="1">
    <location>
        <begin position="27"/>
        <end position="47"/>
    </location>
</feature>
<accession>A0A4S3J7L5</accession>
<comment type="caution">
    <text evidence="2">The sequence shown here is derived from an EMBL/GenBank/DDBJ whole genome shotgun (WGS) entry which is preliminary data.</text>
</comment>
<protein>
    <submittedName>
        <fullName evidence="2">Uncharacterized protein</fullName>
    </submittedName>
</protein>
<dbReference type="VEuPathDB" id="FungiDB:EYZ11_009627"/>
<dbReference type="Proteomes" id="UP000308092">
    <property type="component" value="Unassembled WGS sequence"/>
</dbReference>
<organism evidence="2 3">
    <name type="scientific">Aspergillus tanneri</name>
    <dbReference type="NCBI Taxonomy" id="1220188"/>
    <lineage>
        <taxon>Eukaryota</taxon>
        <taxon>Fungi</taxon>
        <taxon>Dikarya</taxon>
        <taxon>Ascomycota</taxon>
        <taxon>Pezizomycotina</taxon>
        <taxon>Eurotiomycetes</taxon>
        <taxon>Eurotiomycetidae</taxon>
        <taxon>Eurotiales</taxon>
        <taxon>Aspergillaceae</taxon>
        <taxon>Aspergillus</taxon>
        <taxon>Aspergillus subgen. Circumdati</taxon>
    </lineage>
</organism>
<proteinExistence type="predicted"/>
<keyword evidence="3" id="KW-1185">Reference proteome</keyword>
<reference evidence="2 3" key="1">
    <citation type="submission" date="2019-03" db="EMBL/GenBank/DDBJ databases">
        <title>The genome sequence of a newly discovered highly antifungal drug resistant Aspergillus species, Aspergillus tanneri NIH 1004.</title>
        <authorList>
            <person name="Mounaud S."/>
            <person name="Singh I."/>
            <person name="Joardar V."/>
            <person name="Pakala S."/>
            <person name="Pakala S."/>
            <person name="Venepally P."/>
            <person name="Hoover J."/>
            <person name="Nierman W."/>
            <person name="Chung J."/>
            <person name="Losada L."/>
        </authorList>
    </citation>
    <scope>NUCLEOTIDE SEQUENCE [LARGE SCALE GENOMIC DNA]</scope>
    <source>
        <strain evidence="2 3">NIH1004</strain>
    </source>
</reference>
<dbReference type="AlphaFoldDB" id="A0A4S3J7L5"/>
<evidence type="ECO:0000313" key="3">
    <source>
        <dbReference type="Proteomes" id="UP000308092"/>
    </source>
</evidence>
<evidence type="ECO:0000256" key="1">
    <source>
        <dbReference type="SAM" id="MobiDB-lite"/>
    </source>
</evidence>
<gene>
    <name evidence="2" type="ORF">EYZ11_009627</name>
</gene>
<name>A0A4S3J7L5_9EURO</name>
<evidence type="ECO:0000313" key="2">
    <source>
        <dbReference type="EMBL" id="THC90910.1"/>
    </source>
</evidence>
<sequence length="47" mass="4799">MGIPVTVPSGFHRTVTLNGMVISAGRRPSVAPHKSELALDGSGLAGR</sequence>